<evidence type="ECO:0000313" key="1">
    <source>
        <dbReference type="EMBL" id="KAK9417663.1"/>
    </source>
</evidence>
<name>A0ABR2USL7_9PEZI</name>
<gene>
    <name evidence="1" type="ORF">SUNI508_01420</name>
</gene>
<proteinExistence type="predicted"/>
<sequence length="308" mass="35669">MAYSYQARKSFRCFDKQVGVLLIDIPPDAATFQDRVDRWTEDGTQDDVYDEIEENVTDILSRCKGEVTLWRQSIHILLFDQMIAAEMVVDEISGHLGHLDTFQSCLEKVEEQYESSVKSHKYFPCRLEPYKPIMLSAIEILIEHCMDRKQADFTDSRNEVCLFDSQKSLEKAFLLRPYSPTADIPNVVAELHECFERLFHHCLDALWVDVREHRLSRQYIDCPCTASLEQIGAACNSKSFREVEKRNRERMCEALTIVPMAARRIVHESDIGYSRDVSTGQWSKRRTSPPSNLARYMKVCEYEAGSSD</sequence>
<dbReference type="EMBL" id="JARVKF010000396">
    <property type="protein sequence ID" value="KAK9417663.1"/>
    <property type="molecule type" value="Genomic_DNA"/>
</dbReference>
<protein>
    <submittedName>
        <fullName evidence="1">Uncharacterized protein</fullName>
    </submittedName>
</protein>
<evidence type="ECO:0000313" key="2">
    <source>
        <dbReference type="Proteomes" id="UP001408356"/>
    </source>
</evidence>
<reference evidence="1 2" key="1">
    <citation type="journal article" date="2024" name="J. Plant Pathol.">
        <title>Sequence and assembly of the genome of Seiridium unicorne, isolate CBS 538.82, causal agent of cypress canker disease.</title>
        <authorList>
            <person name="Scali E."/>
            <person name="Rocca G.D."/>
            <person name="Danti R."/>
            <person name="Garbelotto M."/>
            <person name="Barberini S."/>
            <person name="Baroncelli R."/>
            <person name="Emiliani G."/>
        </authorList>
    </citation>
    <scope>NUCLEOTIDE SEQUENCE [LARGE SCALE GENOMIC DNA]</scope>
    <source>
        <strain evidence="1 2">BM-138-508</strain>
    </source>
</reference>
<dbReference type="Proteomes" id="UP001408356">
    <property type="component" value="Unassembled WGS sequence"/>
</dbReference>
<accession>A0ABR2USL7</accession>
<keyword evidence="2" id="KW-1185">Reference proteome</keyword>
<comment type="caution">
    <text evidence="1">The sequence shown here is derived from an EMBL/GenBank/DDBJ whole genome shotgun (WGS) entry which is preliminary data.</text>
</comment>
<organism evidence="1 2">
    <name type="scientific">Seiridium unicorne</name>
    <dbReference type="NCBI Taxonomy" id="138068"/>
    <lineage>
        <taxon>Eukaryota</taxon>
        <taxon>Fungi</taxon>
        <taxon>Dikarya</taxon>
        <taxon>Ascomycota</taxon>
        <taxon>Pezizomycotina</taxon>
        <taxon>Sordariomycetes</taxon>
        <taxon>Xylariomycetidae</taxon>
        <taxon>Amphisphaeriales</taxon>
        <taxon>Sporocadaceae</taxon>
        <taxon>Seiridium</taxon>
    </lineage>
</organism>